<dbReference type="SUPFAM" id="SSF50978">
    <property type="entry name" value="WD40 repeat-like"/>
    <property type="match status" value="2"/>
</dbReference>
<feature type="repeat" description="WD" evidence="3">
    <location>
        <begin position="64"/>
        <end position="105"/>
    </location>
</feature>
<dbReference type="PROSITE" id="PS51698">
    <property type="entry name" value="U_BOX"/>
    <property type="match status" value="1"/>
</dbReference>
<dbReference type="CDD" id="cd00200">
    <property type="entry name" value="WD40"/>
    <property type="match status" value="2"/>
</dbReference>
<comment type="caution">
    <text evidence="6">The sequence shown here is derived from an EMBL/GenBank/DDBJ whole genome shotgun (WGS) entry which is preliminary data.</text>
</comment>
<dbReference type="PRINTS" id="PR00320">
    <property type="entry name" value="GPROTEINBRPT"/>
</dbReference>
<dbReference type="InterPro" id="IPR020472">
    <property type="entry name" value="WD40_PAC1"/>
</dbReference>
<evidence type="ECO:0000256" key="2">
    <source>
        <dbReference type="ARBA" id="ARBA00022737"/>
    </source>
</evidence>
<dbReference type="InterPro" id="IPR019775">
    <property type="entry name" value="WD40_repeat_CS"/>
</dbReference>
<evidence type="ECO:0000313" key="6">
    <source>
        <dbReference type="EMBL" id="KAK7867867.1"/>
    </source>
</evidence>
<keyword evidence="2" id="KW-0677">Repeat</keyword>
<dbReference type="GO" id="GO:0004842">
    <property type="term" value="F:ubiquitin-protein transferase activity"/>
    <property type="evidence" value="ECO:0007669"/>
    <property type="project" value="InterPro"/>
</dbReference>
<feature type="repeat" description="WD" evidence="3">
    <location>
        <begin position="735"/>
        <end position="768"/>
    </location>
</feature>
<dbReference type="PROSITE" id="PS50294">
    <property type="entry name" value="WD_REPEATS_REGION"/>
    <property type="match status" value="10"/>
</dbReference>
<dbReference type="InterPro" id="IPR036322">
    <property type="entry name" value="WD40_repeat_dom_sf"/>
</dbReference>
<proteinExistence type="predicted"/>
<organism evidence="6 7">
    <name type="scientific">Gryllus longicercus</name>
    <dbReference type="NCBI Taxonomy" id="2509291"/>
    <lineage>
        <taxon>Eukaryota</taxon>
        <taxon>Metazoa</taxon>
        <taxon>Ecdysozoa</taxon>
        <taxon>Arthropoda</taxon>
        <taxon>Hexapoda</taxon>
        <taxon>Insecta</taxon>
        <taxon>Pterygota</taxon>
        <taxon>Neoptera</taxon>
        <taxon>Polyneoptera</taxon>
        <taxon>Orthoptera</taxon>
        <taxon>Ensifera</taxon>
        <taxon>Gryllidea</taxon>
        <taxon>Grylloidea</taxon>
        <taxon>Gryllidae</taxon>
        <taxon>Gryllinae</taxon>
        <taxon>Gryllus</taxon>
    </lineage>
</organism>
<dbReference type="InterPro" id="IPR001680">
    <property type="entry name" value="WD40_rpt"/>
</dbReference>
<dbReference type="Gene3D" id="2.130.10.10">
    <property type="entry name" value="YVTN repeat-like/Quinoprotein amine dehydrogenase"/>
    <property type="match status" value="6"/>
</dbReference>
<feature type="repeat" description="WD" evidence="3">
    <location>
        <begin position="481"/>
        <end position="523"/>
    </location>
</feature>
<evidence type="ECO:0000259" key="5">
    <source>
        <dbReference type="PROSITE" id="PS51698"/>
    </source>
</evidence>
<feature type="compositionally biased region" description="Low complexity" evidence="4">
    <location>
        <begin position="186"/>
        <end position="203"/>
    </location>
</feature>
<dbReference type="Pfam" id="PF00400">
    <property type="entry name" value="WD40"/>
    <property type="match status" value="11"/>
</dbReference>
<dbReference type="PROSITE" id="PS00678">
    <property type="entry name" value="WD_REPEATS_1"/>
    <property type="match status" value="3"/>
</dbReference>
<gene>
    <name evidence="6" type="ORF">R5R35_008616</name>
</gene>
<feature type="repeat" description="WD" evidence="3">
    <location>
        <begin position="270"/>
        <end position="285"/>
    </location>
</feature>
<feature type="repeat" description="WD" evidence="3">
    <location>
        <begin position="692"/>
        <end position="734"/>
    </location>
</feature>
<evidence type="ECO:0000256" key="1">
    <source>
        <dbReference type="ARBA" id="ARBA00022574"/>
    </source>
</evidence>
<dbReference type="SUPFAM" id="SSF57850">
    <property type="entry name" value="RING/U-box"/>
    <property type="match status" value="1"/>
</dbReference>
<feature type="repeat" description="WD" evidence="3">
    <location>
        <begin position="350"/>
        <end position="381"/>
    </location>
</feature>
<keyword evidence="1 3" id="KW-0853">WD repeat</keyword>
<feature type="repeat" description="WD" evidence="3">
    <location>
        <begin position="533"/>
        <end position="567"/>
    </location>
</feature>
<feature type="region of interest" description="Disordered" evidence="4">
    <location>
        <begin position="184"/>
        <end position="215"/>
    </location>
</feature>
<evidence type="ECO:0000313" key="7">
    <source>
        <dbReference type="Proteomes" id="UP001378592"/>
    </source>
</evidence>
<feature type="repeat" description="WD" evidence="3">
    <location>
        <begin position="149"/>
        <end position="190"/>
    </location>
</feature>
<dbReference type="InterPro" id="IPR013083">
    <property type="entry name" value="Znf_RING/FYVE/PHD"/>
</dbReference>
<dbReference type="PANTHER" id="PTHR19879">
    <property type="entry name" value="TRANSCRIPTION INITIATION FACTOR TFIID"/>
    <property type="match status" value="1"/>
</dbReference>
<feature type="repeat" description="WD" evidence="3">
    <location>
        <begin position="433"/>
        <end position="464"/>
    </location>
</feature>
<dbReference type="PROSITE" id="PS50082">
    <property type="entry name" value="WD_REPEATS_2"/>
    <property type="match status" value="13"/>
</dbReference>
<dbReference type="SMART" id="SM00504">
    <property type="entry name" value="Ubox"/>
    <property type="match status" value="1"/>
</dbReference>
<dbReference type="EMBL" id="JAZDUA010000107">
    <property type="protein sequence ID" value="KAK7867867.1"/>
    <property type="molecule type" value="Genomic_DNA"/>
</dbReference>
<reference evidence="6 7" key="1">
    <citation type="submission" date="2024-03" db="EMBL/GenBank/DDBJ databases">
        <title>The genome assembly and annotation of the cricket Gryllus longicercus Weissman &amp; Gray.</title>
        <authorList>
            <person name="Szrajer S."/>
            <person name="Gray D."/>
            <person name="Ylla G."/>
        </authorList>
    </citation>
    <scope>NUCLEOTIDE SEQUENCE [LARGE SCALE GENOMIC DNA]</scope>
    <source>
        <strain evidence="6">DAG 2021-001</strain>
        <tissue evidence="6">Whole body minus gut</tissue>
    </source>
</reference>
<evidence type="ECO:0000256" key="4">
    <source>
        <dbReference type="SAM" id="MobiDB-lite"/>
    </source>
</evidence>
<evidence type="ECO:0000256" key="3">
    <source>
        <dbReference type="PROSITE-ProRule" id="PRU00221"/>
    </source>
</evidence>
<sequence length="999" mass="105996">MAHDLCVAEDMACIQTIETHKNDVTSVDFGIDAMLASGSGDGMARLWTWVSEDNCYIEADCSPLIGHKYGVNSVCFSPQGTMLLTGCGDGSSIVWNVKTGGRIHTFVPATAGAVRVCRFAPDSSAVLTAGDDGAIRVWNLLRRTLTRCVWAHEGAVHALAPTPDGRLLLSGCSNGALRVWALADEPSPSSPSRQQRSLTSSPRHASTLSGNTGPLETPLARVEAAHDLGVLAGDVSPQQLLVESESEPEDEAEASGPGGGKRLYHRYLAATGGNDNAVRLWDVRSPACGGCGSEVRAEVAPAEPHHALLGHGSAVTSVRFARAGSLLLSASLDKTARIWQVSSGACLSVVRGHTRFVFAVAASRCGTLLATGSYDQKVRVWALLGERRPPPAPAPAAARLPPPTLAHAGQERALLAHAEAEVGAAPSLLQRLQPPDAGAVNGLSFGPRGRMLASAHGDKMVRLWVRENATSRFAEADCSPLEGHRYSVLAAEFAPGPSPQLATCSLDGEALLWDIQAGERADSPLQCAGGGALRTLRISPDGHLLATAGDDEKVDVWSLHSGEMLLSAEGHTDAVAGLTISPDSQLLVSCSADGSIRMWALSPPSAQGLFVLEAAHDLGALTVDFSPSEGMPGKCRLDAADEDKEARGKGKDGHCYLLASGGNDEAVRLWRVRARFDGGVLAVTAATPWRLLDGHSGSVACVRFCPGAGELLASAAMDRATRLWSVYSGECLHVLEGHTSLLTSVAFSPDCSLLATGSLDKVVMVWQLPAHLVFQLTGPDGSKSHTKRVVDWSPEDVDQWLREWGMPRLGGQARVARVYGVELITCPVQDVLAKLQGCEAGEASVEDVDIAAAVDGAVNEDDIELEEHIVQLIHWLKHAEATGSFSDALPDEEPPPEFLCPITHEVMRDPVICSDGFTYERAALSEWLLGRRFSSPMTNVPLSSSRLLPNVALRRRILEWMFGEVPPLEDEFAIVQPSAPAESPNEDPVEVEEGNKADS</sequence>
<dbReference type="Pfam" id="PF04564">
    <property type="entry name" value="U-box"/>
    <property type="match status" value="1"/>
</dbReference>
<dbReference type="InterPro" id="IPR003613">
    <property type="entry name" value="Ubox_domain"/>
</dbReference>
<feature type="region of interest" description="Disordered" evidence="4">
    <location>
        <begin position="976"/>
        <end position="999"/>
    </location>
</feature>
<keyword evidence="7" id="KW-1185">Reference proteome</keyword>
<feature type="compositionally biased region" description="Polar residues" evidence="4">
    <location>
        <begin position="204"/>
        <end position="214"/>
    </location>
</feature>
<name>A0AAN9Z9I1_9ORTH</name>
<dbReference type="AlphaFoldDB" id="A0AAN9Z9I1"/>
<feature type="domain" description="U-box" evidence="5">
    <location>
        <begin position="893"/>
        <end position="967"/>
    </location>
</feature>
<feature type="repeat" description="WD" evidence="3">
    <location>
        <begin position="568"/>
        <end position="599"/>
    </location>
</feature>
<accession>A0AAN9Z9I1</accession>
<dbReference type="PANTHER" id="PTHR19879:SF9">
    <property type="entry name" value="TRANSCRIPTION INITIATION FACTOR TFIID SUBUNIT 5"/>
    <property type="match status" value="1"/>
</dbReference>
<dbReference type="Gene3D" id="3.30.40.10">
    <property type="entry name" value="Zinc/RING finger domain, C3HC4 (zinc finger)"/>
    <property type="match status" value="1"/>
</dbReference>
<dbReference type="SMART" id="SM00320">
    <property type="entry name" value="WD40"/>
    <property type="match status" value="14"/>
</dbReference>
<feature type="repeat" description="WD" evidence="3">
    <location>
        <begin position="107"/>
        <end position="140"/>
    </location>
</feature>
<dbReference type="InterPro" id="IPR015943">
    <property type="entry name" value="WD40/YVTN_repeat-like_dom_sf"/>
</dbReference>
<feature type="repeat" description="WD" evidence="3">
    <location>
        <begin position="17"/>
        <end position="47"/>
    </location>
</feature>
<dbReference type="GO" id="GO:0016567">
    <property type="term" value="P:protein ubiquitination"/>
    <property type="evidence" value="ECO:0007669"/>
    <property type="project" value="InterPro"/>
</dbReference>
<protein>
    <recommendedName>
        <fullName evidence="5">U-box domain-containing protein</fullName>
    </recommendedName>
</protein>
<dbReference type="CDD" id="cd16655">
    <property type="entry name" value="RING-Ubox_WDSUB1-like"/>
    <property type="match status" value="1"/>
</dbReference>
<dbReference type="Proteomes" id="UP001378592">
    <property type="component" value="Unassembled WGS sequence"/>
</dbReference>
<feature type="repeat" description="WD" evidence="3">
    <location>
        <begin position="308"/>
        <end position="349"/>
    </location>
</feature>